<comment type="cofactor">
    <cofactor evidence="4">
        <name>Mg(2+)</name>
        <dbReference type="ChEBI" id="CHEBI:18420"/>
    </cofactor>
</comment>
<keyword evidence="3 4" id="KW-0378">Hydrolase</keyword>
<dbReference type="GO" id="GO:0005992">
    <property type="term" value="P:trehalose biosynthetic process"/>
    <property type="evidence" value="ECO:0007669"/>
    <property type="project" value="UniProtKB-UniPathway"/>
</dbReference>
<organism evidence="5 6">
    <name type="scientific">Duganella phyllosphaerae</name>
    <dbReference type="NCBI Taxonomy" id="762836"/>
    <lineage>
        <taxon>Bacteria</taxon>
        <taxon>Pseudomonadati</taxon>
        <taxon>Pseudomonadota</taxon>
        <taxon>Betaproteobacteria</taxon>
        <taxon>Burkholderiales</taxon>
        <taxon>Oxalobacteraceae</taxon>
        <taxon>Telluria group</taxon>
        <taxon>Duganella</taxon>
    </lineage>
</organism>
<sequence length="256" mass="27130">MMSTEVEKFDLAEWLDGAVFLDFDGTLVDLAETPDTVMVAPGLVQVLATLRERLQGRLAIVSGRPIAQIDAMLAPLKLPVAGVHGAERRDYNGQLHIAKAPSLDAAQLILRALVLAHDGLLLEEKRGALALHYRLAPDLRVQCEQAMEAALIASPGTVLLHGKMVLELKPATVNKGSAVAEFLQEEPFKNCLPVFVGDDTTDEAGIAYAQQLGGVGVKVGAGPSAARCRLDSPQALHVQLAHAAQSNHSTSTGDTP</sequence>
<keyword evidence="6" id="KW-1185">Reference proteome</keyword>
<dbReference type="EMBL" id="LROM01000112">
    <property type="protein sequence ID" value="OEZ96253.1"/>
    <property type="molecule type" value="Genomic_DNA"/>
</dbReference>
<dbReference type="GO" id="GO:0046872">
    <property type="term" value="F:metal ion binding"/>
    <property type="evidence" value="ECO:0007669"/>
    <property type="project" value="UniProtKB-KW"/>
</dbReference>
<dbReference type="Proteomes" id="UP000175989">
    <property type="component" value="Unassembled WGS sequence"/>
</dbReference>
<comment type="caution">
    <text evidence="5">The sequence shown here is derived from an EMBL/GenBank/DDBJ whole genome shotgun (WGS) entry which is preliminary data.</text>
</comment>
<dbReference type="CDD" id="cd01627">
    <property type="entry name" value="HAD_TPP"/>
    <property type="match status" value="1"/>
</dbReference>
<dbReference type="NCBIfam" id="TIGR00685">
    <property type="entry name" value="T6PP"/>
    <property type="match status" value="1"/>
</dbReference>
<evidence type="ECO:0000256" key="1">
    <source>
        <dbReference type="ARBA" id="ARBA00005199"/>
    </source>
</evidence>
<comment type="catalytic activity">
    <reaction evidence="4">
        <text>alpha,alpha-trehalose 6-phosphate + H2O = alpha,alpha-trehalose + phosphate</text>
        <dbReference type="Rhea" id="RHEA:23420"/>
        <dbReference type="ChEBI" id="CHEBI:15377"/>
        <dbReference type="ChEBI" id="CHEBI:16551"/>
        <dbReference type="ChEBI" id="CHEBI:43474"/>
        <dbReference type="ChEBI" id="CHEBI:58429"/>
        <dbReference type="EC" id="3.1.3.12"/>
    </reaction>
</comment>
<keyword evidence="4" id="KW-0460">Magnesium</keyword>
<dbReference type="PANTHER" id="PTHR43768">
    <property type="entry name" value="TREHALOSE 6-PHOSPHATE PHOSPHATASE"/>
    <property type="match status" value="1"/>
</dbReference>
<comment type="function">
    <text evidence="4">Removes the phosphate from trehalose 6-phosphate to produce free trehalose.</text>
</comment>
<comment type="pathway">
    <text evidence="1 4">Glycan biosynthesis; trehalose biosynthesis.</text>
</comment>
<dbReference type="RefSeq" id="WP_070250504.1">
    <property type="nucleotide sequence ID" value="NZ_LROM01000112.1"/>
</dbReference>
<evidence type="ECO:0000256" key="4">
    <source>
        <dbReference type="RuleBase" id="RU361117"/>
    </source>
</evidence>
<accession>A0A1E7WE08</accession>
<keyword evidence="4" id="KW-0479">Metal-binding</keyword>
<dbReference type="NCBIfam" id="TIGR01484">
    <property type="entry name" value="HAD-SF-IIB"/>
    <property type="match status" value="1"/>
</dbReference>
<dbReference type="PANTHER" id="PTHR43768:SF3">
    <property type="entry name" value="TREHALOSE 6-PHOSPHATE PHOSPHATASE"/>
    <property type="match status" value="1"/>
</dbReference>
<dbReference type="InterPro" id="IPR006379">
    <property type="entry name" value="HAD-SF_hydro_IIB"/>
</dbReference>
<comment type="similarity">
    <text evidence="2 4">Belongs to the trehalose phosphatase family.</text>
</comment>
<proteinExistence type="inferred from homology"/>
<dbReference type="SUPFAM" id="SSF56784">
    <property type="entry name" value="HAD-like"/>
    <property type="match status" value="1"/>
</dbReference>
<dbReference type="Gene3D" id="3.40.50.1000">
    <property type="entry name" value="HAD superfamily/HAD-like"/>
    <property type="match status" value="1"/>
</dbReference>
<dbReference type="AlphaFoldDB" id="A0A1E7WE08"/>
<evidence type="ECO:0000313" key="5">
    <source>
        <dbReference type="EMBL" id="OEZ96253.1"/>
    </source>
</evidence>
<evidence type="ECO:0000256" key="2">
    <source>
        <dbReference type="ARBA" id="ARBA00008770"/>
    </source>
</evidence>
<dbReference type="InterPro" id="IPR003337">
    <property type="entry name" value="Trehalose_PPase"/>
</dbReference>
<dbReference type="EC" id="3.1.3.12" evidence="4"/>
<protein>
    <recommendedName>
        <fullName evidence="4">Trehalose 6-phosphate phosphatase</fullName>
        <ecNumber evidence="4">3.1.3.12</ecNumber>
    </recommendedName>
</protein>
<dbReference type="InterPro" id="IPR044651">
    <property type="entry name" value="OTSB-like"/>
</dbReference>
<dbReference type="UniPathway" id="UPA00299"/>
<evidence type="ECO:0000256" key="3">
    <source>
        <dbReference type="ARBA" id="ARBA00022801"/>
    </source>
</evidence>
<dbReference type="InterPro" id="IPR036412">
    <property type="entry name" value="HAD-like_sf"/>
</dbReference>
<dbReference type="OrthoDB" id="9814913at2"/>
<dbReference type="GO" id="GO:0004805">
    <property type="term" value="F:trehalose-phosphatase activity"/>
    <property type="evidence" value="ECO:0007669"/>
    <property type="project" value="UniProtKB-EC"/>
</dbReference>
<gene>
    <name evidence="5" type="primary">otsB</name>
    <name evidence="5" type="ORF">DUPY_40320</name>
</gene>
<dbReference type="PATRIC" id="fig|762836.4.peg.4156"/>
<dbReference type="Pfam" id="PF02358">
    <property type="entry name" value="Trehalose_PPase"/>
    <property type="match status" value="1"/>
</dbReference>
<name>A0A1E7WE08_9BURK</name>
<reference evidence="6" key="1">
    <citation type="journal article" date="2016" name="Front. Microbiol.">
        <title>Molecular Keys to the Janthinobacterium and Duganella spp. Interaction with the Plant Pathogen Fusarium graminearum.</title>
        <authorList>
            <person name="Haack F.S."/>
            <person name="Poehlein A."/>
            <person name="Kroger C."/>
            <person name="Voigt C.A."/>
            <person name="Piepenbring M."/>
            <person name="Bode H.B."/>
            <person name="Daniel R."/>
            <person name="Schafer W."/>
            <person name="Streit W.R."/>
        </authorList>
    </citation>
    <scope>NUCLEOTIDE SEQUENCE [LARGE SCALE GENOMIC DNA]</scope>
    <source>
        <strain evidence="6">T54</strain>
    </source>
</reference>
<dbReference type="Gene3D" id="3.30.70.1020">
    <property type="entry name" value="Trehalose-6-phosphate phosphatase related protein, domain 2"/>
    <property type="match status" value="1"/>
</dbReference>
<evidence type="ECO:0000313" key="6">
    <source>
        <dbReference type="Proteomes" id="UP000175989"/>
    </source>
</evidence>
<dbReference type="InterPro" id="IPR023214">
    <property type="entry name" value="HAD_sf"/>
</dbReference>